<feature type="non-terminal residue" evidence="1">
    <location>
        <position position="33"/>
    </location>
</feature>
<protein>
    <submittedName>
        <fullName evidence="1">Uncharacterized protein</fullName>
    </submittedName>
</protein>
<dbReference type="EMBL" id="BART01012824">
    <property type="protein sequence ID" value="GAG85796.1"/>
    <property type="molecule type" value="Genomic_DNA"/>
</dbReference>
<comment type="caution">
    <text evidence="1">The sequence shown here is derived from an EMBL/GenBank/DDBJ whole genome shotgun (WGS) entry which is preliminary data.</text>
</comment>
<dbReference type="AlphaFoldDB" id="X1CNF9"/>
<accession>X1CNF9</accession>
<sequence>MPIKSGTTPKNAAIKAEKGLLKLGKHIFKGFLL</sequence>
<organism evidence="1">
    <name type="scientific">marine sediment metagenome</name>
    <dbReference type="NCBI Taxonomy" id="412755"/>
    <lineage>
        <taxon>unclassified sequences</taxon>
        <taxon>metagenomes</taxon>
        <taxon>ecological metagenomes</taxon>
    </lineage>
</organism>
<gene>
    <name evidence="1" type="ORF">S01H4_26547</name>
</gene>
<proteinExistence type="predicted"/>
<evidence type="ECO:0000313" key="1">
    <source>
        <dbReference type="EMBL" id="GAG85796.1"/>
    </source>
</evidence>
<name>X1CNF9_9ZZZZ</name>
<reference evidence="1" key="1">
    <citation type="journal article" date="2014" name="Front. Microbiol.">
        <title>High frequency of phylogenetically diverse reductive dehalogenase-homologous genes in deep subseafloor sedimentary metagenomes.</title>
        <authorList>
            <person name="Kawai M."/>
            <person name="Futagami T."/>
            <person name="Toyoda A."/>
            <person name="Takaki Y."/>
            <person name="Nishi S."/>
            <person name="Hori S."/>
            <person name="Arai W."/>
            <person name="Tsubouchi T."/>
            <person name="Morono Y."/>
            <person name="Uchiyama I."/>
            <person name="Ito T."/>
            <person name="Fujiyama A."/>
            <person name="Inagaki F."/>
            <person name="Takami H."/>
        </authorList>
    </citation>
    <scope>NUCLEOTIDE SEQUENCE</scope>
    <source>
        <strain evidence="1">Expedition CK06-06</strain>
    </source>
</reference>